<keyword evidence="4" id="KW-1185">Reference proteome</keyword>
<organism evidence="3 4">
    <name type="scientific">Aromatoleum buckelii</name>
    <dbReference type="NCBI Taxonomy" id="200254"/>
    <lineage>
        <taxon>Bacteria</taxon>
        <taxon>Pseudomonadati</taxon>
        <taxon>Pseudomonadota</taxon>
        <taxon>Betaproteobacteria</taxon>
        <taxon>Rhodocyclales</taxon>
        <taxon>Rhodocyclaceae</taxon>
        <taxon>Aromatoleum</taxon>
    </lineage>
</organism>
<dbReference type="PROSITE" id="PS51257">
    <property type="entry name" value="PROKAR_LIPOPROTEIN"/>
    <property type="match status" value="1"/>
</dbReference>
<evidence type="ECO:0000313" key="3">
    <source>
        <dbReference type="EMBL" id="NMF93027.1"/>
    </source>
</evidence>
<dbReference type="EMBL" id="WTVH01000009">
    <property type="protein sequence ID" value="NMF93027.1"/>
    <property type="molecule type" value="Genomic_DNA"/>
</dbReference>
<proteinExistence type="predicted"/>
<name>A0ABX1N2A6_9RHOO</name>
<protein>
    <submittedName>
        <fullName evidence="3">Twin-arginine translocation signal domain-containing protein</fullName>
    </submittedName>
</protein>
<comment type="caution">
    <text evidence="3">The sequence shown here is derived from an EMBL/GenBank/DDBJ whole genome shotgun (WGS) entry which is preliminary data.</text>
</comment>
<accession>A0ABX1N2A6</accession>
<evidence type="ECO:0000256" key="1">
    <source>
        <dbReference type="SAM" id="MobiDB-lite"/>
    </source>
</evidence>
<evidence type="ECO:0000256" key="2">
    <source>
        <dbReference type="SAM" id="SignalP"/>
    </source>
</evidence>
<dbReference type="InterPro" id="IPR006311">
    <property type="entry name" value="TAT_signal"/>
</dbReference>
<feature type="region of interest" description="Disordered" evidence="1">
    <location>
        <begin position="31"/>
        <end position="59"/>
    </location>
</feature>
<gene>
    <name evidence="3" type="ORF">GO608_06765</name>
</gene>
<dbReference type="NCBIfam" id="TIGR01409">
    <property type="entry name" value="TAT_signal_seq"/>
    <property type="match status" value="1"/>
</dbReference>
<feature type="chain" id="PRO_5045932420" evidence="2">
    <location>
        <begin position="28"/>
        <end position="127"/>
    </location>
</feature>
<sequence length="127" mass="13494">MKPRSASPRTRPTNRRQFLVHSGLALAAVATGTGCGPSSRQAPSSASPATTAARRPGDGEWDAVREQFALADDYIHMSALYVASHPQPVREAIERHRGAPGDEIVTTEHDYYATQVDAALAAIGELG</sequence>
<evidence type="ECO:0000313" key="4">
    <source>
        <dbReference type="Proteomes" id="UP000601990"/>
    </source>
</evidence>
<feature type="signal peptide" evidence="2">
    <location>
        <begin position="1"/>
        <end position="27"/>
    </location>
</feature>
<dbReference type="InterPro" id="IPR019546">
    <property type="entry name" value="TAT_signal_bac_arc"/>
</dbReference>
<keyword evidence="2" id="KW-0732">Signal</keyword>
<feature type="compositionally biased region" description="Low complexity" evidence="1">
    <location>
        <begin position="31"/>
        <end position="54"/>
    </location>
</feature>
<dbReference type="Proteomes" id="UP000601990">
    <property type="component" value="Unassembled WGS sequence"/>
</dbReference>
<dbReference type="RefSeq" id="WP_169198312.1">
    <property type="nucleotide sequence ID" value="NZ_WTVH02000008.1"/>
</dbReference>
<dbReference type="PROSITE" id="PS51318">
    <property type="entry name" value="TAT"/>
    <property type="match status" value="1"/>
</dbReference>
<reference evidence="3" key="1">
    <citation type="submission" date="2019-12" db="EMBL/GenBank/DDBJ databases">
        <title>Comparative genomics gives insights into the taxonomy of the Azoarcus-Aromatoleum group and reveals separate origins of nif in the plant-associated Azoarcus and non-plant-associated Aromatoleum sub-groups.</title>
        <authorList>
            <person name="Lafos M."/>
            <person name="Maluk M."/>
            <person name="Batista M."/>
            <person name="Junghare M."/>
            <person name="Carmona M."/>
            <person name="Faoro H."/>
            <person name="Cruz L.M."/>
            <person name="Battistoni F."/>
            <person name="De Souza E."/>
            <person name="Pedrosa F."/>
            <person name="Chen W.-M."/>
            <person name="Poole P.S."/>
            <person name="Dixon R.A."/>
            <person name="James E.K."/>
        </authorList>
    </citation>
    <scope>NUCLEOTIDE SEQUENCE</scope>
    <source>
        <strain evidence="3">U120</strain>
    </source>
</reference>